<dbReference type="EMBL" id="CP126215">
    <property type="protein sequence ID" value="WIA17656.1"/>
    <property type="molecule type" value="Genomic_DNA"/>
</dbReference>
<organism evidence="1 2">
    <name type="scientific">Tetradesmus obliquus</name>
    <name type="common">Green alga</name>
    <name type="synonym">Acutodesmus obliquus</name>
    <dbReference type="NCBI Taxonomy" id="3088"/>
    <lineage>
        <taxon>Eukaryota</taxon>
        <taxon>Viridiplantae</taxon>
        <taxon>Chlorophyta</taxon>
        <taxon>core chlorophytes</taxon>
        <taxon>Chlorophyceae</taxon>
        <taxon>CS clade</taxon>
        <taxon>Sphaeropleales</taxon>
        <taxon>Scenedesmaceae</taxon>
        <taxon>Tetradesmus</taxon>
    </lineage>
</organism>
<dbReference type="SUPFAM" id="SSF52374">
    <property type="entry name" value="Nucleotidylyl transferase"/>
    <property type="match status" value="1"/>
</dbReference>
<proteinExistence type="predicted"/>
<protein>
    <recommendedName>
        <fullName evidence="3">Cytidyltransferase-like domain-containing protein</fullName>
    </recommendedName>
</protein>
<dbReference type="InterPro" id="IPR014729">
    <property type="entry name" value="Rossmann-like_a/b/a_fold"/>
</dbReference>
<name>A0ABY8UC37_TETOB</name>
<sequence length="435" mass="45088">MDSGLEQVVRCIHGSATKAAVYVTGGASQGVSWLMCVPGASATVLEVVVPYSRGSLVQLLGQEPEQYCSADTALSLAKLAYQRAAALTAFGTHVVGLAATCALASEPPKRGQHRAYVAAHSGSGSRLLAVVLAKGARSRWQEEQLVGQALLQVLAQACGLDPAKLPPLPLLGTQAAAPAGPDADAADAAAAAAANLQLDIGVNSNSIQPQQHVVHDEVQSEFLPAPDPLQQLLAGRVRCVEYSGGRVFVDAPRCGAGMPRVYLPGSFNPLHDGHKAMLAAAVEMAGPGAEGCFELTVQNADKGQLGLEEVQARVAQFVAAGLPLLVTRATLLVDKARLLPGATFMLGWDTAVRIVMPKYYGGSETGMALVFRDIQHAGCSFLVAGRVDDKGDGQFKGLQDIALPAEVAGLFAGIPEDKFRSDISSTALRAAGQGL</sequence>
<reference evidence="1 2" key="1">
    <citation type="submission" date="2023-05" db="EMBL/GenBank/DDBJ databases">
        <title>A 100% complete, gapless, phased diploid assembly of the Scenedesmus obliquus UTEX 3031 genome.</title>
        <authorList>
            <person name="Biondi T.C."/>
            <person name="Hanschen E.R."/>
            <person name="Kwon T."/>
            <person name="Eng W."/>
            <person name="Kruse C.P.S."/>
            <person name="Koehler S.I."/>
            <person name="Kunde Y."/>
            <person name="Gleasner C.D."/>
            <person name="You Mak K.T."/>
            <person name="Polle J."/>
            <person name="Hovde B.T."/>
            <person name="Starkenburg S.R."/>
        </authorList>
    </citation>
    <scope>NUCLEOTIDE SEQUENCE [LARGE SCALE GENOMIC DNA]</scope>
    <source>
        <strain evidence="1 2">DOE0152z</strain>
    </source>
</reference>
<evidence type="ECO:0008006" key="3">
    <source>
        <dbReference type="Google" id="ProtNLM"/>
    </source>
</evidence>
<evidence type="ECO:0000313" key="2">
    <source>
        <dbReference type="Proteomes" id="UP001244341"/>
    </source>
</evidence>
<evidence type="ECO:0000313" key="1">
    <source>
        <dbReference type="EMBL" id="WIA17656.1"/>
    </source>
</evidence>
<dbReference type="Proteomes" id="UP001244341">
    <property type="component" value="Chromosome 8b"/>
</dbReference>
<gene>
    <name evidence="1" type="ORF">OEZ85_014460</name>
</gene>
<dbReference type="InterPro" id="IPR036653">
    <property type="entry name" value="CinA-like_C"/>
</dbReference>
<dbReference type="Gene3D" id="3.90.950.20">
    <property type="entry name" value="CinA-like"/>
    <property type="match status" value="1"/>
</dbReference>
<accession>A0ABY8UC37</accession>
<dbReference type="Gene3D" id="3.40.50.620">
    <property type="entry name" value="HUPs"/>
    <property type="match status" value="1"/>
</dbReference>
<dbReference type="PANTHER" id="PTHR31285">
    <property type="entry name" value="NICOTINAMIDE MONONUCLEOTIDE ADENYLYLTRANSFERASE"/>
    <property type="match status" value="1"/>
</dbReference>
<keyword evidence="2" id="KW-1185">Reference proteome</keyword>
<dbReference type="PANTHER" id="PTHR31285:SF0">
    <property type="entry name" value="NICOTINAMIDE MONONUCLEOTIDE ADENYLYLTRANSFERASE"/>
    <property type="match status" value="1"/>
</dbReference>